<reference evidence="1" key="1">
    <citation type="submission" date="2024-09" db="EMBL/GenBank/DDBJ databases">
        <title>Black Yeasts Isolated from many extreme environments.</title>
        <authorList>
            <person name="Coleine C."/>
            <person name="Stajich J.E."/>
            <person name="Selbmann L."/>
        </authorList>
    </citation>
    <scope>NUCLEOTIDE SEQUENCE</scope>
    <source>
        <strain evidence="1">CCFEE 5737</strain>
    </source>
</reference>
<dbReference type="Proteomes" id="UP001186974">
    <property type="component" value="Unassembled WGS sequence"/>
</dbReference>
<gene>
    <name evidence="1" type="ORF">LTS18_004366</name>
</gene>
<dbReference type="EMBL" id="JAWDJW010006435">
    <property type="protein sequence ID" value="KAK3064747.1"/>
    <property type="molecule type" value="Genomic_DNA"/>
</dbReference>
<organism evidence="1 2">
    <name type="scientific">Coniosporium uncinatum</name>
    <dbReference type="NCBI Taxonomy" id="93489"/>
    <lineage>
        <taxon>Eukaryota</taxon>
        <taxon>Fungi</taxon>
        <taxon>Dikarya</taxon>
        <taxon>Ascomycota</taxon>
        <taxon>Pezizomycotina</taxon>
        <taxon>Dothideomycetes</taxon>
        <taxon>Dothideomycetes incertae sedis</taxon>
        <taxon>Coniosporium</taxon>
    </lineage>
</organism>
<protein>
    <submittedName>
        <fullName evidence="1">Uncharacterized protein</fullName>
    </submittedName>
</protein>
<evidence type="ECO:0000313" key="1">
    <source>
        <dbReference type="EMBL" id="KAK3064747.1"/>
    </source>
</evidence>
<evidence type="ECO:0000313" key="2">
    <source>
        <dbReference type="Proteomes" id="UP001186974"/>
    </source>
</evidence>
<accession>A0ACC3DBU8</accession>
<keyword evidence="2" id="KW-1185">Reference proteome</keyword>
<sequence length="194" mass="20616">MSYSQDTSSLFSSSSSSSSSSAGAATTPTTITTTTSSPPPSPSPRLCEEATARLFRRTFFTPHRHGVSILPSSCSASSSSAGDSDCEDATDCSICLLPLSAPTHHPHSPASRLDAHRPTMAKSCGHIFGRACIVGWFRAGGLTCPMCRVPLFRTDQAADVRRAFGQRVVALDAEGEVLGEWDEEVGGWIDFEEE</sequence>
<name>A0ACC3DBU8_9PEZI</name>
<comment type="caution">
    <text evidence="1">The sequence shown here is derived from an EMBL/GenBank/DDBJ whole genome shotgun (WGS) entry which is preliminary data.</text>
</comment>
<proteinExistence type="predicted"/>